<feature type="domain" description="Apple" evidence="4">
    <location>
        <begin position="331"/>
        <end position="369"/>
    </location>
</feature>
<dbReference type="GO" id="GO:0006032">
    <property type="term" value="P:chitin catabolic process"/>
    <property type="evidence" value="ECO:0007669"/>
    <property type="project" value="InterPro"/>
</dbReference>
<dbReference type="SUPFAM" id="SSF53955">
    <property type="entry name" value="Lysozyme-like"/>
    <property type="match status" value="2"/>
</dbReference>
<dbReference type="InterPro" id="IPR023346">
    <property type="entry name" value="Lysozyme-like_dom_sf"/>
</dbReference>
<dbReference type="GO" id="GO:0016998">
    <property type="term" value="P:cell wall macromolecule catabolic process"/>
    <property type="evidence" value="ECO:0007669"/>
    <property type="project" value="InterPro"/>
</dbReference>
<evidence type="ECO:0000313" key="5">
    <source>
        <dbReference type="EMBL" id="KAJ6648862.1"/>
    </source>
</evidence>
<dbReference type="InterPro" id="IPR003609">
    <property type="entry name" value="Pan_app"/>
</dbReference>
<evidence type="ECO:0000259" key="3">
    <source>
        <dbReference type="Pfam" id="PF00182"/>
    </source>
</evidence>
<dbReference type="Pfam" id="PF00182">
    <property type="entry name" value="Glyco_hydro_19"/>
    <property type="match status" value="2"/>
</dbReference>
<dbReference type="CDD" id="cd00325">
    <property type="entry name" value="chitinase_GH19"/>
    <property type="match status" value="2"/>
</dbReference>
<proteinExistence type="predicted"/>
<dbReference type="GO" id="GO:0004568">
    <property type="term" value="F:chitinase activity"/>
    <property type="evidence" value="ECO:0007669"/>
    <property type="project" value="InterPro"/>
</dbReference>
<dbReference type="InterPro" id="IPR000726">
    <property type="entry name" value="Glyco_hydro_19_cat"/>
</dbReference>
<keyword evidence="2" id="KW-1015">Disulfide bond</keyword>
<dbReference type="Gene3D" id="1.10.530.10">
    <property type="match status" value="2"/>
</dbReference>
<evidence type="ECO:0000256" key="1">
    <source>
        <dbReference type="ARBA" id="ARBA00022821"/>
    </source>
</evidence>
<dbReference type="OrthoDB" id="5985073at2759"/>
<dbReference type="PANTHER" id="PTHR22595">
    <property type="entry name" value="CHITINASE-RELATED"/>
    <property type="match status" value="1"/>
</dbReference>
<dbReference type="AlphaFoldDB" id="A0A9Q0S840"/>
<feature type="domain" description="Apple" evidence="4">
    <location>
        <begin position="26"/>
        <end position="55"/>
    </location>
</feature>
<dbReference type="Proteomes" id="UP001151699">
    <property type="component" value="Chromosome A"/>
</dbReference>
<reference evidence="5" key="1">
    <citation type="submission" date="2022-07" db="EMBL/GenBank/DDBJ databases">
        <authorList>
            <person name="Trinca V."/>
            <person name="Uliana J.V.C."/>
            <person name="Torres T.T."/>
            <person name="Ward R.J."/>
            <person name="Monesi N."/>
        </authorList>
    </citation>
    <scope>NUCLEOTIDE SEQUENCE</scope>
    <source>
        <strain evidence="5">HSMRA1968</strain>
        <tissue evidence="5">Whole embryos</tissue>
    </source>
</reference>
<dbReference type="PANTHER" id="PTHR22595:SF79">
    <property type="entry name" value="CHITINASE 12"/>
    <property type="match status" value="1"/>
</dbReference>
<dbReference type="EMBL" id="WJQU01000001">
    <property type="protein sequence ID" value="KAJ6648862.1"/>
    <property type="molecule type" value="Genomic_DNA"/>
</dbReference>
<protein>
    <submittedName>
        <fullName evidence="5">Acidic endochitinase SP2</fullName>
    </submittedName>
</protein>
<organism evidence="5 6">
    <name type="scientific">Pseudolycoriella hygida</name>
    <dbReference type="NCBI Taxonomy" id="35572"/>
    <lineage>
        <taxon>Eukaryota</taxon>
        <taxon>Metazoa</taxon>
        <taxon>Ecdysozoa</taxon>
        <taxon>Arthropoda</taxon>
        <taxon>Hexapoda</taxon>
        <taxon>Insecta</taxon>
        <taxon>Pterygota</taxon>
        <taxon>Neoptera</taxon>
        <taxon>Endopterygota</taxon>
        <taxon>Diptera</taxon>
        <taxon>Nematocera</taxon>
        <taxon>Sciaroidea</taxon>
        <taxon>Sciaridae</taxon>
        <taxon>Pseudolycoriella</taxon>
    </lineage>
</organism>
<feature type="domain" description="Apple" evidence="4">
    <location>
        <begin position="415"/>
        <end position="446"/>
    </location>
</feature>
<dbReference type="Gene3D" id="3.30.20.10">
    <property type="entry name" value="Endochitinase, domain 2"/>
    <property type="match status" value="2"/>
</dbReference>
<evidence type="ECO:0000259" key="4">
    <source>
        <dbReference type="Pfam" id="PF14295"/>
    </source>
</evidence>
<name>A0A9Q0S840_9DIPT</name>
<keyword evidence="1" id="KW-0611">Plant defense</keyword>
<dbReference type="GO" id="GO:0006952">
    <property type="term" value="P:defense response"/>
    <property type="evidence" value="ECO:0007669"/>
    <property type="project" value="UniProtKB-KW"/>
</dbReference>
<comment type="caution">
    <text evidence="5">The sequence shown here is derived from an EMBL/GenBank/DDBJ whole genome shotgun (WGS) entry which is preliminary data.</text>
</comment>
<dbReference type="Gene3D" id="3.50.4.10">
    <property type="entry name" value="Hepatocyte Growth Factor"/>
    <property type="match status" value="3"/>
</dbReference>
<evidence type="ECO:0000256" key="2">
    <source>
        <dbReference type="ARBA" id="ARBA00023157"/>
    </source>
</evidence>
<dbReference type="Pfam" id="PF14295">
    <property type="entry name" value="PAN_4"/>
    <property type="match status" value="3"/>
</dbReference>
<evidence type="ECO:0000313" key="6">
    <source>
        <dbReference type="Proteomes" id="UP001151699"/>
    </source>
</evidence>
<accession>A0A9Q0S840</accession>
<feature type="domain" description="Glycoside hydrolase family 19 catalytic" evidence="3">
    <location>
        <begin position="533"/>
        <end position="613"/>
    </location>
</feature>
<feature type="domain" description="Glycoside hydrolase family 19 catalytic" evidence="3">
    <location>
        <begin position="134"/>
        <end position="237"/>
    </location>
</feature>
<gene>
    <name evidence="5" type="primary">SP2_0</name>
    <name evidence="5" type="ORF">Bhyg_04094</name>
</gene>
<keyword evidence="6" id="KW-1185">Reference proteome</keyword>
<sequence length="666" mass="73567">MQQICRILYNKDISSQDLSPSHGQPQENCCEICSRTPSCVAFAWNAYLGGTCWLKSGTASVIDKPGVNIGMTTHTSTNVDENYFSNRYGGQNSASTLITFDEFANAVVASNAYPYPTVAQYNGFMQGLPKGEITSKQEAAMALTHFLHESDGFRAKREYRCQHSGCPNEYVTNGCDVPGQHYFGRGYIQLSWCYNYRAASLDLFGDHRLVSDPDMVARDENVAWDTAFWFWKANVHNRLGVAEGDFGESTRAINGGIECNDWAGHSIARHRFGMYGKIRAALGLAGPGEERVDRIMMGFVLKISVMVALHIVVSQQEIFTFENDSDILLENLAVVTGNPQENCFSICKETPGCEGFSWSKSYNGTCWLKSGTGPIAKKNGYSVGILQKSNAGVNLDCTISSSGDISLPESAAYHSHTQESCYIICNSSSNCKGFIWNENEGTCWLKAGIEPLTQQDNFYVGIMTVNAPIVKSDEFANAVVSNGYPRPPANKYQAFIQGLPKGSISSKEEAAMALAQLLHESDGLRAKRERRCEKTGCPGEYVTKNCDVKGQRYYGRGYIQLTWCYNYRAASRDLFRDDRLVSKPDSVATDENLAWNTAFWFWKVNVHSKPGVAQGAFGATTKAINGALECTQKSGHAIAQRRYRIYGKVRAAFHLPGPGNEKGCYN</sequence>